<evidence type="ECO:0000256" key="5">
    <source>
        <dbReference type="ARBA" id="ARBA00023242"/>
    </source>
</evidence>
<dbReference type="Gene3D" id="1.25.40.570">
    <property type="match status" value="1"/>
</dbReference>
<reference evidence="9 10" key="1">
    <citation type="submission" date="2013-03" db="EMBL/GenBank/DDBJ databases">
        <title>The Genome Sequence of Phialophora europaea CBS 101466.</title>
        <authorList>
            <consortium name="The Broad Institute Genomics Platform"/>
            <person name="Cuomo C."/>
            <person name="de Hoog S."/>
            <person name="Gorbushina A."/>
            <person name="Walker B."/>
            <person name="Young S.K."/>
            <person name="Zeng Q."/>
            <person name="Gargeya S."/>
            <person name="Fitzgerald M."/>
            <person name="Haas B."/>
            <person name="Abouelleil A."/>
            <person name="Allen A.W."/>
            <person name="Alvarado L."/>
            <person name="Arachchi H.M."/>
            <person name="Berlin A.M."/>
            <person name="Chapman S.B."/>
            <person name="Gainer-Dewar J."/>
            <person name="Goldberg J."/>
            <person name="Griggs A."/>
            <person name="Gujja S."/>
            <person name="Hansen M."/>
            <person name="Howarth C."/>
            <person name="Imamovic A."/>
            <person name="Ireland A."/>
            <person name="Larimer J."/>
            <person name="McCowan C."/>
            <person name="Murphy C."/>
            <person name="Pearson M."/>
            <person name="Poon T.W."/>
            <person name="Priest M."/>
            <person name="Roberts A."/>
            <person name="Saif S."/>
            <person name="Shea T."/>
            <person name="Sisk P."/>
            <person name="Sykes S."/>
            <person name="Wortman J."/>
            <person name="Nusbaum C."/>
            <person name="Birren B."/>
        </authorList>
    </citation>
    <scope>NUCLEOTIDE SEQUENCE [LARGE SCALE GENOMIC DNA]</scope>
    <source>
        <strain evidence="9 10">CBS 101466</strain>
    </source>
</reference>
<dbReference type="InterPro" id="IPR019585">
    <property type="entry name" value="Rpn7/CSN1"/>
</dbReference>
<protein>
    <submittedName>
        <fullName evidence="9">Uncharacterized protein</fullName>
    </submittedName>
</protein>
<evidence type="ECO:0000256" key="6">
    <source>
        <dbReference type="SAM" id="MobiDB-lite"/>
    </source>
</evidence>
<dbReference type="InParanoid" id="W2RN78"/>
<keyword evidence="5" id="KW-0539">Nucleus</keyword>
<proteinExistence type="predicted"/>
<dbReference type="EMBL" id="KB822724">
    <property type="protein sequence ID" value="ETN37163.1"/>
    <property type="molecule type" value="Genomic_DNA"/>
</dbReference>
<evidence type="ECO:0000256" key="2">
    <source>
        <dbReference type="ARBA" id="ARBA00004496"/>
    </source>
</evidence>
<dbReference type="GO" id="GO:0005737">
    <property type="term" value="C:cytoplasm"/>
    <property type="evidence" value="ECO:0007669"/>
    <property type="project" value="UniProtKB-SubCell"/>
</dbReference>
<evidence type="ECO:0000256" key="1">
    <source>
        <dbReference type="ARBA" id="ARBA00004123"/>
    </source>
</evidence>
<accession>W2RN78</accession>
<evidence type="ECO:0000259" key="7">
    <source>
        <dbReference type="Pfam" id="PF01399"/>
    </source>
</evidence>
<keyword evidence="3" id="KW-0963">Cytoplasm</keyword>
<dbReference type="STRING" id="1220924.W2RN78"/>
<dbReference type="Pfam" id="PF10602">
    <property type="entry name" value="RPN7"/>
    <property type="match status" value="1"/>
</dbReference>
<organism evidence="9 10">
    <name type="scientific">Cyphellophora europaea (strain CBS 101466)</name>
    <name type="common">Phialophora europaea</name>
    <dbReference type="NCBI Taxonomy" id="1220924"/>
    <lineage>
        <taxon>Eukaryota</taxon>
        <taxon>Fungi</taxon>
        <taxon>Dikarya</taxon>
        <taxon>Ascomycota</taxon>
        <taxon>Pezizomycotina</taxon>
        <taxon>Eurotiomycetes</taxon>
        <taxon>Chaetothyriomycetidae</taxon>
        <taxon>Chaetothyriales</taxon>
        <taxon>Cyphellophoraceae</taxon>
        <taxon>Cyphellophora</taxon>
    </lineage>
</organism>
<dbReference type="InterPro" id="IPR000717">
    <property type="entry name" value="PCI_dom"/>
</dbReference>
<dbReference type="PANTHER" id="PTHR14145">
    <property type="entry name" value="26S PROTESOME SUBUNIT 6"/>
    <property type="match status" value="1"/>
</dbReference>
<sequence>MAEGAASVGQPAYSITVHEAPKFDLTSYIANYSGRTVFRRLYLIGACCPPLREEAAKLAIKEAKKGADVRNFYDAVALLQAVPDYRDTERLLDTSWAVDQEKKNTKETLRLENELKGYKNNLIKESIRMGNEDLGSHYYRIGDLVNASKAYSRMRDYCTTPAHIASTAFRIIAVAVEQRNWMAVQSQVLKIQNLQMKPDDSSRYQVLVYPTTALQRMCAGEYKDAANYFLQTDPAIGDQFNQTMSANDVAVYGGLCALASMSRSELQLRVLENVTFRNFLELEPHIRRAISFFVACKYTQCLEILESYRNDYLLDLFLQPHVGRIYRKIREKSMVQYFEPFGTVNLDNMERVFGEAAVRSNVAGATNGDHRISMALMDEIISLIESEKLDARLDIEKNLLVGRQPNLRAETYKEAEQMLDKFTKEAYLKLMRINMLNAGLETRAPPTKKKGPSSEWEEDAMLASGTGKGIDASLMPGGRSLRSGPK</sequence>
<evidence type="ECO:0000259" key="8">
    <source>
        <dbReference type="Pfam" id="PF10602"/>
    </source>
</evidence>
<keyword evidence="10" id="KW-1185">Reference proteome</keyword>
<evidence type="ECO:0000313" key="9">
    <source>
        <dbReference type="EMBL" id="ETN37163.1"/>
    </source>
</evidence>
<feature type="region of interest" description="Disordered" evidence="6">
    <location>
        <begin position="441"/>
        <end position="486"/>
    </location>
</feature>
<dbReference type="InterPro" id="IPR045135">
    <property type="entry name" value="Rpn7_N"/>
</dbReference>
<dbReference type="GeneID" id="19975492"/>
<dbReference type="Pfam" id="PF01399">
    <property type="entry name" value="PCI"/>
    <property type="match status" value="1"/>
</dbReference>
<dbReference type="GO" id="GO:0008180">
    <property type="term" value="C:COP9 signalosome"/>
    <property type="evidence" value="ECO:0007669"/>
    <property type="project" value="UniProtKB-KW"/>
</dbReference>
<dbReference type="RefSeq" id="XP_008720695.1">
    <property type="nucleotide sequence ID" value="XM_008722473.1"/>
</dbReference>
<dbReference type="AlphaFoldDB" id="W2RN78"/>
<dbReference type="OrthoDB" id="422427at2759"/>
<dbReference type="HOGENOM" id="CLU_022348_1_1_1"/>
<evidence type="ECO:0000256" key="4">
    <source>
        <dbReference type="ARBA" id="ARBA00022790"/>
    </source>
</evidence>
<gene>
    <name evidence="9" type="ORF">HMPREF1541_08153</name>
</gene>
<name>W2RN78_CYPE1</name>
<evidence type="ECO:0000313" key="10">
    <source>
        <dbReference type="Proteomes" id="UP000030752"/>
    </source>
</evidence>
<feature type="domain" description="26S proteasome regulatory subunit Rpn7 N-terminal" evidence="8">
    <location>
        <begin position="93"/>
        <end position="267"/>
    </location>
</feature>
<feature type="domain" description="PCI" evidence="7">
    <location>
        <begin position="305"/>
        <end position="400"/>
    </location>
</feature>
<comment type="subcellular location">
    <subcellularLocation>
        <location evidence="2">Cytoplasm</location>
    </subcellularLocation>
    <subcellularLocation>
        <location evidence="1">Nucleus</location>
    </subcellularLocation>
</comment>
<evidence type="ECO:0000256" key="3">
    <source>
        <dbReference type="ARBA" id="ARBA00022490"/>
    </source>
</evidence>
<dbReference type="Proteomes" id="UP000030752">
    <property type="component" value="Unassembled WGS sequence"/>
</dbReference>
<dbReference type="eggNOG" id="KOG0686">
    <property type="taxonomic scope" value="Eukaryota"/>
</dbReference>
<keyword evidence="4" id="KW-0736">Signalosome</keyword>
<dbReference type="PANTHER" id="PTHR14145:SF2">
    <property type="entry name" value="COP9 SIGNALOSOME COMPLEX SUBUNIT 1"/>
    <property type="match status" value="1"/>
</dbReference>
<dbReference type="VEuPathDB" id="FungiDB:HMPREF1541_08153"/>